<evidence type="ECO:0000259" key="6">
    <source>
        <dbReference type="Pfam" id="PF00460"/>
    </source>
</evidence>
<dbReference type="PANTHER" id="PTHR30435:SF1">
    <property type="entry name" value="FLAGELLAR HOOK PROTEIN FLGE"/>
    <property type="match status" value="1"/>
</dbReference>
<evidence type="ECO:0000256" key="5">
    <source>
        <dbReference type="RuleBase" id="RU362116"/>
    </source>
</evidence>
<reference evidence="10 11" key="1">
    <citation type="submission" date="2021-06" db="EMBL/GenBank/DDBJ databases">
        <authorList>
            <person name="Sun Q."/>
            <person name="Li D."/>
        </authorList>
    </citation>
    <scope>NUCLEOTIDE SEQUENCE [LARGE SCALE GENOMIC DNA]</scope>
    <source>
        <strain evidence="10 11">MSJ-40</strain>
    </source>
</reference>
<evidence type="ECO:0000256" key="4">
    <source>
        <dbReference type="ARBA" id="ARBA00023143"/>
    </source>
</evidence>
<keyword evidence="4 5" id="KW-0975">Bacterial flagellum</keyword>
<name>A0ABS6E466_9FIRM</name>
<dbReference type="InterPro" id="IPR053967">
    <property type="entry name" value="LlgE_F_G-like_D1"/>
</dbReference>
<evidence type="ECO:0000313" key="11">
    <source>
        <dbReference type="Proteomes" id="UP000749471"/>
    </source>
</evidence>
<organism evidence="10 11">
    <name type="scientific">Tissierella simiarum</name>
    <dbReference type="NCBI Taxonomy" id="2841534"/>
    <lineage>
        <taxon>Bacteria</taxon>
        <taxon>Bacillati</taxon>
        <taxon>Bacillota</taxon>
        <taxon>Tissierellia</taxon>
        <taxon>Tissierellales</taxon>
        <taxon>Tissierellaceae</taxon>
        <taxon>Tissierella</taxon>
    </lineage>
</organism>
<keyword evidence="11" id="KW-1185">Reference proteome</keyword>
<protein>
    <recommendedName>
        <fullName evidence="3 5">Flagellar hook protein FlgE</fullName>
    </recommendedName>
</protein>
<dbReference type="InterPro" id="IPR001444">
    <property type="entry name" value="Flag_bb_rod_N"/>
</dbReference>
<evidence type="ECO:0000313" key="10">
    <source>
        <dbReference type="EMBL" id="MBU5437703.1"/>
    </source>
</evidence>
<dbReference type="Pfam" id="PF06429">
    <property type="entry name" value="Flg_bbr_C"/>
    <property type="match status" value="1"/>
</dbReference>
<feature type="domain" description="Flagellar hook protein FlgE D2" evidence="8">
    <location>
        <begin position="179"/>
        <end position="337"/>
    </location>
</feature>
<comment type="subcellular location">
    <subcellularLocation>
        <location evidence="1 5">Bacterial flagellum basal body</location>
    </subcellularLocation>
</comment>
<dbReference type="PANTHER" id="PTHR30435">
    <property type="entry name" value="FLAGELLAR PROTEIN"/>
    <property type="match status" value="1"/>
</dbReference>
<dbReference type="InterPro" id="IPR011491">
    <property type="entry name" value="FlgE_D2"/>
</dbReference>
<comment type="caution">
    <text evidence="10">The sequence shown here is derived from an EMBL/GenBank/DDBJ whole genome shotgun (WGS) entry which is preliminary data.</text>
</comment>
<proteinExistence type="inferred from homology"/>
<feature type="domain" description="Flagellar hook protein FlgE/F/G-like D1" evidence="9">
    <location>
        <begin position="95"/>
        <end position="159"/>
    </location>
</feature>
<keyword evidence="10" id="KW-0282">Flagellum</keyword>
<dbReference type="EMBL" id="JAHLPM010000004">
    <property type="protein sequence ID" value="MBU5437703.1"/>
    <property type="molecule type" value="Genomic_DNA"/>
</dbReference>
<evidence type="ECO:0000259" key="8">
    <source>
        <dbReference type="Pfam" id="PF07559"/>
    </source>
</evidence>
<gene>
    <name evidence="10" type="ORF">KQI42_06775</name>
</gene>
<comment type="similarity">
    <text evidence="2 5">Belongs to the flagella basal body rod proteins family.</text>
</comment>
<dbReference type="NCBIfam" id="TIGR03506">
    <property type="entry name" value="FlgEFG_subfam"/>
    <property type="match status" value="1"/>
</dbReference>
<accession>A0ABS6E466</accession>
<evidence type="ECO:0000256" key="1">
    <source>
        <dbReference type="ARBA" id="ARBA00004117"/>
    </source>
</evidence>
<dbReference type="RefSeq" id="WP_216518059.1">
    <property type="nucleotide sequence ID" value="NZ_JAHLPM010000004.1"/>
</dbReference>
<feature type="domain" description="Flagellar basal body rod protein N-terminal" evidence="6">
    <location>
        <begin position="5"/>
        <end position="35"/>
    </location>
</feature>
<dbReference type="InterPro" id="IPR020013">
    <property type="entry name" value="Flagellar_FlgE/F/G"/>
</dbReference>
<dbReference type="Pfam" id="PF07559">
    <property type="entry name" value="FlgE_D2"/>
    <property type="match status" value="1"/>
</dbReference>
<dbReference type="Pfam" id="PF22692">
    <property type="entry name" value="LlgE_F_G_D1"/>
    <property type="match status" value="1"/>
</dbReference>
<evidence type="ECO:0000259" key="7">
    <source>
        <dbReference type="Pfam" id="PF06429"/>
    </source>
</evidence>
<dbReference type="InterPro" id="IPR010930">
    <property type="entry name" value="Flg_bb/hook_C_dom"/>
</dbReference>
<keyword evidence="10" id="KW-0969">Cilium</keyword>
<keyword evidence="10" id="KW-0966">Cell projection</keyword>
<sequence>MMRSMYSGVSGLRTHQSKMDVIGNNIANVNTVGFKRGQMTFQEVFNQVIQGASAPQGGKGGTNPQQVGMGVSVGSINTIHTKGPAQRTENPTDLMIDGEGFFVVSDDPNFGNRYYTRAGNFSLDRDGNLVTADGFKVLGYRADENGNITSDIANIRINKSETKGATATENIIIRGNLDSRLENDTEHKADTEIVDSLGNTYTVTFKFIKNDTGQWRMTIDRITDNATKNYYKHEDSGTVGIDGADGIDITFDKNGNIETIGGKNIKGDTNLLEKINLTNLNDIVFNYDKDDEEITDAKGPNGNLKDITLFDKENENTYKDLHQYANEMDAKPYKQDGETSGKIEGFSINGAGEIVGSFSNGEKKVLGQVMVAKFDNPMGLQKLGSNFFIDTRNSGEPQLGKAGANGYGAINAGNLEMSNVDISLEFTEMITTQRGFQANSRIITASDEMLQELVNIKR</sequence>
<dbReference type="Pfam" id="PF00460">
    <property type="entry name" value="Flg_bb_rod"/>
    <property type="match status" value="1"/>
</dbReference>
<feature type="domain" description="Flagellar basal-body/hook protein C-terminal" evidence="7">
    <location>
        <begin position="412"/>
        <end position="455"/>
    </location>
</feature>
<evidence type="ECO:0000256" key="2">
    <source>
        <dbReference type="ARBA" id="ARBA00009677"/>
    </source>
</evidence>
<comment type="function">
    <text evidence="5">A flexible structure which links the flagellar filament to the drive apparatus in the basal body.</text>
</comment>
<dbReference type="Proteomes" id="UP000749471">
    <property type="component" value="Unassembled WGS sequence"/>
</dbReference>
<evidence type="ECO:0000259" key="9">
    <source>
        <dbReference type="Pfam" id="PF22692"/>
    </source>
</evidence>
<evidence type="ECO:0000256" key="3">
    <source>
        <dbReference type="ARBA" id="ARBA00019015"/>
    </source>
</evidence>